<evidence type="ECO:0000313" key="1">
    <source>
        <dbReference type="EMBL" id="KEZ75975.1"/>
    </source>
</evidence>
<protein>
    <submittedName>
        <fullName evidence="1">Putative ATPase (AAA+ superfamily) protein</fullName>
    </submittedName>
</protein>
<dbReference type="PANTHER" id="PTHR42935:SF1">
    <property type="entry name" value="SLR0930 PROTEIN"/>
    <property type="match status" value="1"/>
</dbReference>
<sequence>MQDTDTLEQILAQLTRLADTEEARLADERRAVDGDIDWSALAFRWRDDGRLQAIPSPSTMPIDRLQGIERQKERLLANTRQFVDGRPANNALLWGSRGTGKSSLIRALLSEFADAGLRIVEVPAHRLVDLPDLVARLAGRDERFIVFSDDLSFEAGDGSYKALKAVLDGSLAAAPENVLIYATSNRRHLLPEYQSENQASKTVDAATGEIHHGEAVEEKISLSERFGLWLSFYPFDQAHYLEIAAAHLSAYDIKAEVGIDQSWERAALQWALARGNRSGRTAEQFARDWAGQHAAG</sequence>
<keyword evidence="2" id="KW-1185">Reference proteome</keyword>
<dbReference type="Pfam" id="PF05673">
    <property type="entry name" value="DUF815"/>
    <property type="match status" value="1"/>
</dbReference>
<dbReference type="InterPro" id="IPR008533">
    <property type="entry name" value="DUF815"/>
</dbReference>
<dbReference type="STRING" id="1304275.C41B8_17396"/>
<gene>
    <name evidence="1" type="ORF">C41B8_17396</name>
</gene>
<dbReference type="SUPFAM" id="SSF52540">
    <property type="entry name" value="P-loop containing nucleoside triphosphate hydrolases"/>
    <property type="match status" value="1"/>
</dbReference>
<dbReference type="eggNOG" id="COG2607">
    <property type="taxonomic scope" value="Bacteria"/>
</dbReference>
<accession>A0A084IGZ1</accession>
<dbReference type="InterPro" id="IPR027417">
    <property type="entry name" value="P-loop_NTPase"/>
</dbReference>
<dbReference type="PATRIC" id="fig|1304275.5.peg.3561"/>
<dbReference type="Gene3D" id="3.40.50.300">
    <property type="entry name" value="P-loop containing nucleotide triphosphate hydrolases"/>
    <property type="match status" value="1"/>
</dbReference>
<organism evidence="1 2">
    <name type="scientific">Salinisphaera hydrothermalis (strain C41B8)</name>
    <dbReference type="NCBI Taxonomy" id="1304275"/>
    <lineage>
        <taxon>Bacteria</taxon>
        <taxon>Pseudomonadati</taxon>
        <taxon>Pseudomonadota</taxon>
        <taxon>Gammaproteobacteria</taxon>
        <taxon>Salinisphaerales</taxon>
        <taxon>Salinisphaeraceae</taxon>
        <taxon>Salinisphaera</taxon>
    </lineage>
</organism>
<reference evidence="1 2" key="1">
    <citation type="submission" date="2013-03" db="EMBL/GenBank/DDBJ databases">
        <title>Salinisphaera hydrothermalis C41B8 Genome Sequencing.</title>
        <authorList>
            <person name="Li C."/>
            <person name="Lai Q."/>
            <person name="Shao Z."/>
        </authorList>
    </citation>
    <scope>NUCLEOTIDE SEQUENCE [LARGE SCALE GENOMIC DNA]</scope>
    <source>
        <strain evidence="1 2">C41B8</strain>
    </source>
</reference>
<dbReference type="RefSeq" id="WP_037341166.1">
    <property type="nucleotide sequence ID" value="NZ_APNK01000044.1"/>
</dbReference>
<name>A0A084IGZ1_SALHC</name>
<dbReference type="CDD" id="cd00009">
    <property type="entry name" value="AAA"/>
    <property type="match status" value="1"/>
</dbReference>
<comment type="caution">
    <text evidence="1">The sequence shown here is derived from an EMBL/GenBank/DDBJ whole genome shotgun (WGS) entry which is preliminary data.</text>
</comment>
<dbReference type="AlphaFoldDB" id="A0A084IGZ1"/>
<evidence type="ECO:0000313" key="2">
    <source>
        <dbReference type="Proteomes" id="UP000028302"/>
    </source>
</evidence>
<proteinExistence type="predicted"/>
<dbReference type="Proteomes" id="UP000028302">
    <property type="component" value="Unassembled WGS sequence"/>
</dbReference>
<dbReference type="OrthoDB" id="9812140at2"/>
<dbReference type="EMBL" id="APNK01000044">
    <property type="protein sequence ID" value="KEZ75975.1"/>
    <property type="molecule type" value="Genomic_DNA"/>
</dbReference>
<dbReference type="PANTHER" id="PTHR42935">
    <property type="entry name" value="SLR0930 PROTEIN"/>
    <property type="match status" value="1"/>
</dbReference>